<reference evidence="1" key="1">
    <citation type="submission" date="2023-03" db="EMBL/GenBank/DDBJ databases">
        <authorList>
            <person name="Aguilar E."/>
            <person name="Antigua R."/>
            <person name="Antonino C."/>
            <person name="Bisram R."/>
            <person name="Chen J."/>
            <person name="Davilmar B."/>
            <person name="Del R.K."/>
            <person name="Germosen J."/>
            <person name="Hernandez J."/>
            <person name="Kelloggs L."/>
            <person name="Lema C."/>
            <person name="Li J."/>
            <person name="Melendez A."/>
            <person name="Mohammed I."/>
            <person name="Ryan A."/>
            <person name="Singh S."/>
            <person name="Tariq H."/>
            <person name="Golebiewska U.P."/>
            <person name="Russell D.A."/>
            <person name="Jacobs-Sera D."/>
            <person name="Hatfull G.F."/>
        </authorList>
    </citation>
    <scope>NUCLEOTIDE SEQUENCE</scope>
</reference>
<evidence type="ECO:0000313" key="1">
    <source>
        <dbReference type="EMBL" id="WGH21996.1"/>
    </source>
</evidence>
<keyword evidence="2" id="KW-1185">Reference proteome</keyword>
<evidence type="ECO:0000313" key="2">
    <source>
        <dbReference type="Proteomes" id="UP001242841"/>
    </source>
</evidence>
<dbReference type="EMBL" id="OQ709222">
    <property type="protein sequence ID" value="WGH21996.1"/>
    <property type="molecule type" value="Genomic_DNA"/>
</dbReference>
<accession>A0AAF0GN62</accession>
<gene>
    <name evidence="1" type="primary">115</name>
    <name evidence="1" type="ORF">SEA_TROGGLEHUMPER_115</name>
</gene>
<sequence>MNITAILHAVLTGDYLGYAATGVEEDSPIVTAALALHTILF</sequence>
<protein>
    <submittedName>
        <fullName evidence="1">Uncharacterized protein</fullName>
    </submittedName>
</protein>
<dbReference type="Proteomes" id="UP001242841">
    <property type="component" value="Segment"/>
</dbReference>
<organism evidence="1 2">
    <name type="scientific">Rhodococcus phage Trogglehumper</name>
    <dbReference type="NCBI Taxonomy" id="3038381"/>
    <lineage>
        <taxon>Viruses</taxon>
        <taxon>Duplodnaviria</taxon>
        <taxon>Heunggongvirae</taxon>
        <taxon>Uroviricota</taxon>
        <taxon>Caudoviricetes</taxon>
        <taxon>Caudoviricetes incertae sedis</taxon>
        <taxon>Trogglehumpervirus</taxon>
        <taxon>Trogglehumpervirus trogglehumper</taxon>
    </lineage>
</organism>
<proteinExistence type="predicted"/>
<name>A0AAF0GN62_9CAUD</name>